<sequence>MLINYKNWTPELKKGAWIAEGSTVIGRTIMGEDSAVWFGCVVRGDVHHISIGDRSNIQDLSMVHVTHHKREDMTDGNPTVIGNDVTVGHRVMLHGCTIEDACLIGMSATILDGAVIGKESIVGASSLVTKNKIFPPKSLIMGSPAKRIRELTDAEVAELYDSAARYVEFKNNYID</sequence>
<protein>
    <submittedName>
        <fullName evidence="1">Carbonic anhydrase, family 3</fullName>
    </submittedName>
</protein>
<proteinExistence type="predicted"/>
<dbReference type="InterPro" id="IPR011004">
    <property type="entry name" value="Trimer_LpxA-like_sf"/>
</dbReference>
<dbReference type="EMBL" id="CACVAU010000017">
    <property type="protein sequence ID" value="CAA6805574.1"/>
    <property type="molecule type" value="Genomic_DNA"/>
</dbReference>
<dbReference type="Pfam" id="PF00132">
    <property type="entry name" value="Hexapep"/>
    <property type="match status" value="1"/>
</dbReference>
<name>A0A6S6SQI2_9BACT</name>
<dbReference type="InterPro" id="IPR001451">
    <property type="entry name" value="Hexapep"/>
</dbReference>
<dbReference type="PANTHER" id="PTHR13061">
    <property type="entry name" value="DYNACTIN SUBUNIT P25"/>
    <property type="match status" value="1"/>
</dbReference>
<dbReference type="SUPFAM" id="SSF51161">
    <property type="entry name" value="Trimeric LpxA-like enzymes"/>
    <property type="match status" value="1"/>
</dbReference>
<dbReference type="InterPro" id="IPR050484">
    <property type="entry name" value="Transf_Hexapept/Carb_Anhydrase"/>
</dbReference>
<dbReference type="AlphaFoldDB" id="A0A6S6SQI2"/>
<evidence type="ECO:0000313" key="1">
    <source>
        <dbReference type="EMBL" id="CAA6805574.1"/>
    </source>
</evidence>
<gene>
    <name evidence="1" type="ORF">HELGO_WM12353</name>
</gene>
<dbReference type="PANTHER" id="PTHR13061:SF29">
    <property type="entry name" value="GAMMA CARBONIC ANHYDRASE-LIKE 1, MITOCHONDRIAL-RELATED"/>
    <property type="match status" value="1"/>
</dbReference>
<organism evidence="1">
    <name type="scientific">uncultured Sulfurovum sp</name>
    <dbReference type="NCBI Taxonomy" id="269237"/>
    <lineage>
        <taxon>Bacteria</taxon>
        <taxon>Pseudomonadati</taxon>
        <taxon>Campylobacterota</taxon>
        <taxon>Epsilonproteobacteria</taxon>
        <taxon>Campylobacterales</taxon>
        <taxon>Sulfurovaceae</taxon>
        <taxon>Sulfurovum</taxon>
        <taxon>environmental samples</taxon>
    </lineage>
</organism>
<accession>A0A6S6SQI2</accession>
<reference evidence="1" key="1">
    <citation type="submission" date="2020-01" db="EMBL/GenBank/DDBJ databases">
        <authorList>
            <person name="Meier V. D."/>
            <person name="Meier V D."/>
        </authorList>
    </citation>
    <scope>NUCLEOTIDE SEQUENCE</scope>
    <source>
        <strain evidence="1">HLG_WM_MAG_05</strain>
    </source>
</reference>
<dbReference type="InterPro" id="IPR047324">
    <property type="entry name" value="LbH_gamma_CA-like"/>
</dbReference>
<dbReference type="CDD" id="cd04645">
    <property type="entry name" value="LbH_gamma_CA_like"/>
    <property type="match status" value="1"/>
</dbReference>
<dbReference type="Gene3D" id="2.160.10.10">
    <property type="entry name" value="Hexapeptide repeat proteins"/>
    <property type="match status" value="1"/>
</dbReference>